<dbReference type="SUPFAM" id="SSF55874">
    <property type="entry name" value="ATPase domain of HSP90 chaperone/DNA topoisomerase II/histidine kinase"/>
    <property type="match status" value="1"/>
</dbReference>
<feature type="domain" description="CheW-like" evidence="13">
    <location>
        <begin position="413"/>
        <end position="553"/>
    </location>
</feature>
<dbReference type="SMART" id="SM00260">
    <property type="entry name" value="CheW"/>
    <property type="match status" value="1"/>
</dbReference>
<comment type="catalytic activity">
    <reaction evidence="1">
        <text>ATP + protein L-histidine = ADP + protein N-phospho-L-histidine.</text>
        <dbReference type="EC" id="2.7.13.3"/>
    </reaction>
</comment>
<evidence type="ECO:0000313" key="16">
    <source>
        <dbReference type="EMBL" id="PLR17898.1"/>
    </source>
</evidence>
<organism evidence="16 17">
    <name type="scientific">Caulobacter flavus</name>
    <dbReference type="NCBI Taxonomy" id="1679497"/>
    <lineage>
        <taxon>Bacteria</taxon>
        <taxon>Pseudomonadati</taxon>
        <taxon>Pseudomonadota</taxon>
        <taxon>Alphaproteobacteria</taxon>
        <taxon>Caulobacterales</taxon>
        <taxon>Caulobacteraceae</taxon>
        <taxon>Caulobacter</taxon>
    </lineage>
</organism>
<dbReference type="OrthoDB" id="9803176at2"/>
<keyword evidence="5" id="KW-0808">Transferase</keyword>
<dbReference type="EMBL" id="CP026100">
    <property type="protein sequence ID" value="AYV46990.1"/>
    <property type="molecule type" value="Genomic_DNA"/>
</dbReference>
<dbReference type="SMART" id="SM00073">
    <property type="entry name" value="HPT"/>
    <property type="match status" value="1"/>
</dbReference>
<dbReference type="Gene3D" id="1.20.120.160">
    <property type="entry name" value="HPT domain"/>
    <property type="match status" value="1"/>
</dbReference>
<dbReference type="KEGG" id="cfh:C1707_12355"/>
<feature type="modified residue" description="4-aspartylphosphate" evidence="10">
    <location>
        <position position="629"/>
    </location>
</feature>
<dbReference type="PANTHER" id="PTHR43395:SF1">
    <property type="entry name" value="CHEMOTAXIS PROTEIN CHEA"/>
    <property type="match status" value="1"/>
</dbReference>
<protein>
    <recommendedName>
        <fullName evidence="3">Chemotaxis protein CheA</fullName>
        <ecNumber evidence="2">2.7.13.3</ecNumber>
    </recommendedName>
</protein>
<dbReference type="InterPro" id="IPR036641">
    <property type="entry name" value="HPT_dom_sf"/>
</dbReference>
<evidence type="ECO:0000259" key="14">
    <source>
        <dbReference type="PROSITE" id="PS50894"/>
    </source>
</evidence>
<dbReference type="EMBL" id="PJRQ01000015">
    <property type="protein sequence ID" value="PLR17898.1"/>
    <property type="molecule type" value="Genomic_DNA"/>
</dbReference>
<dbReference type="PANTHER" id="PTHR43395">
    <property type="entry name" value="SENSOR HISTIDINE KINASE CHEA"/>
    <property type="match status" value="1"/>
</dbReference>
<gene>
    <name evidence="15" type="ORF">C1707_12355</name>
    <name evidence="16" type="ORF">CFHF_08770</name>
</gene>
<dbReference type="RefSeq" id="WP_101712629.1">
    <property type="nucleotide sequence ID" value="NZ_CP026100.1"/>
</dbReference>
<dbReference type="Proteomes" id="UP000281192">
    <property type="component" value="Chromosome"/>
</dbReference>
<sequence length="697" mass="73943">MPDIRRQLLAAFDLEHREHLQAIRQSLATGGEADTREIFRRAHSLKGAARAVDLPAVEAQAHALESLCAELMDGQRTLDADTVATLEGLLDAVEDAATAAYAPPAPKPATAAAAPATDEAVEYVRIDVEAVAGLSRAMQTLSGDVLDHGAIDEDLRRVAADARKLERRWRDARGAAARAREVEQGLKDLSRAINDLSVRRVRAGWALDQGLSDLRGRVEEISQAPAETVFGGFAPMVRDIAREAGVSVDVRVTGLETRADRRVLQALKDPVMHLLRNAVSHGREAPEARAAAGKPERLTVAMTVSAASGRLRIDIADDGPGPDLVRLEAAAVDKGLMSPRPEGAPAPTPEELLAHAFAPGVSTAQGVDRLAGRGMGLSVVAEAVRKLRGELRLTAGRPWGARVALSTPLSAARQSLLFVDVQGRQAALPSLGVRRLLRLDATALEMVEGHPAARIAIDGDDVIVPMVPLSALLSGVAAEVPVHAGAVSAVLLSHGRRHVALAVDALCDVRSAMVEDLDADDLDADLIAGAVQMDDQAPALALDPDALVRRWLRDQRQLAAGGLGFAETADEADETTRTILVVDDSITTRTLEKSILEAQGYRVLLAVDGLDALNLLRSGQAMIDLVVADIEMPRMDGFSLLQAVKADAALASTPVILMTSRADAADVRRGLDLGAEAYITKQKFDQRELLAAIGQLL</sequence>
<dbReference type="EC" id="2.7.13.3" evidence="2"/>
<evidence type="ECO:0000313" key="17">
    <source>
        <dbReference type="Proteomes" id="UP000234483"/>
    </source>
</evidence>
<dbReference type="SUPFAM" id="SSF50341">
    <property type="entry name" value="CheW-like"/>
    <property type="match status" value="1"/>
</dbReference>
<dbReference type="Pfam" id="PF02518">
    <property type="entry name" value="HATPase_c"/>
    <property type="match status" value="1"/>
</dbReference>
<feature type="modified residue" description="Phosphohistidine" evidence="9">
    <location>
        <position position="43"/>
    </location>
</feature>
<reference evidence="16 17" key="1">
    <citation type="submission" date="2017-12" db="EMBL/GenBank/DDBJ databases">
        <title>The genome sequence of Caulobacter flavus CGMCC1 15093.</title>
        <authorList>
            <person name="Gao J."/>
            <person name="Mao X."/>
            <person name="Sun J."/>
        </authorList>
    </citation>
    <scope>NUCLEOTIDE SEQUENCE [LARGE SCALE GENOMIC DNA]</scope>
    <source>
        <strain evidence="16 17">CGMCC1 15093</strain>
    </source>
</reference>
<evidence type="ECO:0000259" key="12">
    <source>
        <dbReference type="PROSITE" id="PS50110"/>
    </source>
</evidence>
<dbReference type="InterPro" id="IPR008207">
    <property type="entry name" value="Sig_transdc_His_kin_Hpt_dom"/>
</dbReference>
<dbReference type="Proteomes" id="UP000234483">
    <property type="component" value="Unassembled WGS sequence"/>
</dbReference>
<dbReference type="GO" id="GO:0004673">
    <property type="term" value="F:protein histidine kinase activity"/>
    <property type="evidence" value="ECO:0007669"/>
    <property type="project" value="UniProtKB-EC"/>
</dbReference>
<dbReference type="Pfam" id="PF01627">
    <property type="entry name" value="Hpt"/>
    <property type="match status" value="1"/>
</dbReference>
<evidence type="ECO:0000256" key="8">
    <source>
        <dbReference type="ARBA" id="ARBA00035100"/>
    </source>
</evidence>
<dbReference type="SUPFAM" id="SSF47226">
    <property type="entry name" value="Histidine-containing phosphotransfer domain, HPT domain"/>
    <property type="match status" value="1"/>
</dbReference>
<keyword evidence="7" id="KW-0902">Two-component regulatory system</keyword>
<dbReference type="Gene3D" id="3.30.565.10">
    <property type="entry name" value="Histidine kinase-like ATPase, C-terminal domain"/>
    <property type="match status" value="1"/>
</dbReference>
<feature type="domain" description="HPt" evidence="14">
    <location>
        <begin position="1"/>
        <end position="100"/>
    </location>
</feature>
<evidence type="ECO:0000256" key="1">
    <source>
        <dbReference type="ARBA" id="ARBA00000085"/>
    </source>
</evidence>
<dbReference type="Pfam" id="PF00072">
    <property type="entry name" value="Response_reg"/>
    <property type="match status" value="1"/>
</dbReference>
<evidence type="ECO:0000313" key="18">
    <source>
        <dbReference type="Proteomes" id="UP000281192"/>
    </source>
</evidence>
<dbReference type="GO" id="GO:0000160">
    <property type="term" value="P:phosphorelay signal transduction system"/>
    <property type="evidence" value="ECO:0007669"/>
    <property type="project" value="UniProtKB-KW"/>
</dbReference>
<dbReference type="PROSITE" id="PS50851">
    <property type="entry name" value="CHEW"/>
    <property type="match status" value="1"/>
</dbReference>
<evidence type="ECO:0000313" key="15">
    <source>
        <dbReference type="EMBL" id="AYV46990.1"/>
    </source>
</evidence>
<dbReference type="Gene3D" id="3.40.50.2300">
    <property type="match status" value="1"/>
</dbReference>
<dbReference type="InterPro" id="IPR001789">
    <property type="entry name" value="Sig_transdc_resp-reg_receiver"/>
</dbReference>
<dbReference type="AlphaFoldDB" id="A0A2N5CVR6"/>
<dbReference type="InterPro" id="IPR036890">
    <property type="entry name" value="HATPase_C_sf"/>
</dbReference>
<dbReference type="InterPro" id="IPR051315">
    <property type="entry name" value="Bact_Chemotaxis_CheA"/>
</dbReference>
<dbReference type="FunFam" id="3.30.565.10:FF:000016">
    <property type="entry name" value="Chemotaxis protein CheA, putative"/>
    <property type="match status" value="1"/>
</dbReference>
<evidence type="ECO:0000256" key="6">
    <source>
        <dbReference type="ARBA" id="ARBA00022777"/>
    </source>
</evidence>
<evidence type="ECO:0000256" key="4">
    <source>
        <dbReference type="ARBA" id="ARBA00022553"/>
    </source>
</evidence>
<dbReference type="GO" id="GO:0006935">
    <property type="term" value="P:chemotaxis"/>
    <property type="evidence" value="ECO:0007669"/>
    <property type="project" value="InterPro"/>
</dbReference>
<dbReference type="InterPro" id="IPR036061">
    <property type="entry name" value="CheW-like_dom_sf"/>
</dbReference>
<evidence type="ECO:0000256" key="10">
    <source>
        <dbReference type="PROSITE-ProRule" id="PRU00169"/>
    </source>
</evidence>
<dbReference type="InterPro" id="IPR003594">
    <property type="entry name" value="HATPase_dom"/>
</dbReference>
<dbReference type="SMART" id="SM00387">
    <property type="entry name" value="HATPase_c"/>
    <property type="match status" value="1"/>
</dbReference>
<reference evidence="15 18" key="2">
    <citation type="submission" date="2018-01" db="EMBL/GenBank/DDBJ databases">
        <title>Complete genome sequence of Caulobacter flavus RHGG3.</title>
        <authorList>
            <person name="Yang E."/>
        </authorList>
    </citation>
    <scope>NUCLEOTIDE SEQUENCE [LARGE SCALE GENOMIC DNA]</scope>
    <source>
        <strain evidence="15 18">RHGG3</strain>
    </source>
</reference>
<keyword evidence="6 16" id="KW-0418">Kinase</keyword>
<keyword evidence="18" id="KW-1185">Reference proteome</keyword>
<evidence type="ECO:0000259" key="13">
    <source>
        <dbReference type="PROSITE" id="PS50851"/>
    </source>
</evidence>
<dbReference type="CDD" id="cd00088">
    <property type="entry name" value="HPT"/>
    <property type="match status" value="1"/>
</dbReference>
<evidence type="ECO:0000259" key="11">
    <source>
        <dbReference type="PROSITE" id="PS50109"/>
    </source>
</evidence>
<dbReference type="Pfam" id="PF01584">
    <property type="entry name" value="CheW"/>
    <property type="match status" value="1"/>
</dbReference>
<evidence type="ECO:0000256" key="3">
    <source>
        <dbReference type="ARBA" id="ARBA00021495"/>
    </source>
</evidence>
<evidence type="ECO:0000256" key="7">
    <source>
        <dbReference type="ARBA" id="ARBA00023012"/>
    </source>
</evidence>
<evidence type="ECO:0000256" key="9">
    <source>
        <dbReference type="PROSITE-ProRule" id="PRU00110"/>
    </source>
</evidence>
<dbReference type="InterPro" id="IPR002545">
    <property type="entry name" value="CheW-lke_dom"/>
</dbReference>
<dbReference type="InterPro" id="IPR005467">
    <property type="entry name" value="His_kinase_dom"/>
</dbReference>
<dbReference type="SUPFAM" id="SSF52172">
    <property type="entry name" value="CheY-like"/>
    <property type="match status" value="1"/>
</dbReference>
<feature type="domain" description="Histidine kinase" evidence="11">
    <location>
        <begin position="187"/>
        <end position="411"/>
    </location>
</feature>
<evidence type="ECO:0000256" key="5">
    <source>
        <dbReference type="ARBA" id="ARBA00022679"/>
    </source>
</evidence>
<dbReference type="PROSITE" id="PS50110">
    <property type="entry name" value="RESPONSE_REGULATORY"/>
    <property type="match status" value="1"/>
</dbReference>
<comment type="function">
    <text evidence="8">Involved in the transmission of sensory signals from the chemoreceptors to the flagellar motors. CheA is autophosphorylated; it can transfer its phosphate group to either CheB or CheY.</text>
</comment>
<proteinExistence type="predicted"/>
<keyword evidence="4 10" id="KW-0597">Phosphoprotein</keyword>
<dbReference type="InterPro" id="IPR011006">
    <property type="entry name" value="CheY-like_superfamily"/>
</dbReference>
<dbReference type="PROSITE" id="PS50894">
    <property type="entry name" value="HPT"/>
    <property type="match status" value="1"/>
</dbReference>
<evidence type="ECO:0000256" key="2">
    <source>
        <dbReference type="ARBA" id="ARBA00012438"/>
    </source>
</evidence>
<name>A0A2N5CVR6_9CAUL</name>
<dbReference type="SMART" id="SM00448">
    <property type="entry name" value="REC"/>
    <property type="match status" value="1"/>
</dbReference>
<dbReference type="PROSITE" id="PS50109">
    <property type="entry name" value="HIS_KIN"/>
    <property type="match status" value="1"/>
</dbReference>
<feature type="domain" description="Response regulatory" evidence="12">
    <location>
        <begin position="578"/>
        <end position="696"/>
    </location>
</feature>
<accession>A0A2N5CVR6</accession>